<keyword evidence="3" id="KW-1133">Transmembrane helix</keyword>
<organism evidence="4 5">
    <name type="scientific">Aureobasidium pullulans</name>
    <name type="common">Black yeast</name>
    <name type="synonym">Pullularia pullulans</name>
    <dbReference type="NCBI Taxonomy" id="5580"/>
    <lineage>
        <taxon>Eukaryota</taxon>
        <taxon>Fungi</taxon>
        <taxon>Dikarya</taxon>
        <taxon>Ascomycota</taxon>
        <taxon>Pezizomycotina</taxon>
        <taxon>Dothideomycetes</taxon>
        <taxon>Dothideomycetidae</taxon>
        <taxon>Dothideales</taxon>
        <taxon>Saccotheciaceae</taxon>
        <taxon>Aureobasidium</taxon>
    </lineage>
</organism>
<gene>
    <name evidence="4" type="ORF">D6C78_11006</name>
</gene>
<keyword evidence="1" id="KW-0813">Transport</keyword>
<dbReference type="PANTHER" id="PTHR31503">
    <property type="entry name" value="VACUOLAR CALCIUM ION TRANSPORTER"/>
    <property type="match status" value="1"/>
</dbReference>
<keyword evidence="3" id="KW-0472">Membrane</keyword>
<evidence type="ECO:0000313" key="4">
    <source>
        <dbReference type="EMBL" id="TIA27804.1"/>
    </source>
</evidence>
<dbReference type="GO" id="GO:0006874">
    <property type="term" value="P:intracellular calcium ion homeostasis"/>
    <property type="evidence" value="ECO:0007669"/>
    <property type="project" value="TreeGrafter"/>
</dbReference>
<keyword evidence="1" id="KW-0406">Ion transport</keyword>
<evidence type="ECO:0000256" key="1">
    <source>
        <dbReference type="ARBA" id="ARBA00023065"/>
    </source>
</evidence>
<protein>
    <submittedName>
        <fullName evidence="4">Calcium/proton exchanger</fullName>
    </submittedName>
</protein>
<evidence type="ECO:0000256" key="3">
    <source>
        <dbReference type="SAM" id="Phobius"/>
    </source>
</evidence>
<name>A0A4T0B899_AURPU</name>
<feature type="region of interest" description="Disordered" evidence="2">
    <location>
        <begin position="118"/>
        <end position="150"/>
    </location>
</feature>
<dbReference type="GO" id="GO:0015369">
    <property type="term" value="F:calcium:proton antiporter activity"/>
    <property type="evidence" value="ECO:0007669"/>
    <property type="project" value="TreeGrafter"/>
</dbReference>
<evidence type="ECO:0000256" key="2">
    <source>
        <dbReference type="SAM" id="MobiDB-lite"/>
    </source>
</evidence>
<accession>A0A4T0B899</accession>
<dbReference type="Proteomes" id="UP000308724">
    <property type="component" value="Unassembled WGS sequence"/>
</dbReference>
<dbReference type="GO" id="GO:0000329">
    <property type="term" value="C:fungal-type vacuole membrane"/>
    <property type="evidence" value="ECO:0007669"/>
    <property type="project" value="TreeGrafter"/>
</dbReference>
<dbReference type="EMBL" id="QZBZ01000767">
    <property type="protein sequence ID" value="TIA27804.1"/>
    <property type="molecule type" value="Genomic_DNA"/>
</dbReference>
<feature type="transmembrane region" description="Helical" evidence="3">
    <location>
        <begin position="280"/>
        <end position="300"/>
    </location>
</feature>
<evidence type="ECO:0000313" key="5">
    <source>
        <dbReference type="Proteomes" id="UP000308724"/>
    </source>
</evidence>
<feature type="transmembrane region" description="Helical" evidence="3">
    <location>
        <begin position="160"/>
        <end position="184"/>
    </location>
</feature>
<sequence length="343" mass="37459">MQEARNISWRQADGEANYNPFARCSRSYVGQPQDKENNLQRCHTADQVMSDSSIKRNDARNVDDANFAYPHHANTAPSKSIFPSDTPMSKGTLLGQSDLPLEKENLCSITEKNIARSGHKSRKRLVSDNRTKMDNADLERSDTGDTKKKRRPKISIVSQFNATLLNFRVNVLLVCVPVGFALRYTHANGYVVFVVNFLAIIPLVAILSLATEELALCTGEIFGGLLNASFGNATELRVRVRHFNITVTQTASSMLAVSIGSLIIPTAFQRFGNNPASGVAPISRGTAIILLLIYFAYLIFQLKTHVEIYNTPGQTPKKKKGSTLMGIARIGAGTAASAGGQVN</sequence>
<feature type="compositionally biased region" description="Basic and acidic residues" evidence="2">
    <location>
        <begin position="125"/>
        <end position="146"/>
    </location>
</feature>
<feature type="transmembrane region" description="Helical" evidence="3">
    <location>
        <begin position="247"/>
        <end position="268"/>
    </location>
</feature>
<reference evidence="4 5" key="1">
    <citation type="submission" date="2018-10" db="EMBL/GenBank/DDBJ databases">
        <title>Fifty Aureobasidium pullulans genomes reveal a recombining polyextremotolerant generalist.</title>
        <authorList>
            <person name="Gostincar C."/>
            <person name="Turk M."/>
            <person name="Zajc J."/>
            <person name="Gunde-Cimerman N."/>
        </authorList>
    </citation>
    <scope>NUCLEOTIDE SEQUENCE [LARGE SCALE GENOMIC DNA]</scope>
    <source>
        <strain evidence="4 5">EXF-1645</strain>
    </source>
</reference>
<dbReference type="InterPro" id="IPR004713">
    <property type="entry name" value="CaH_exchang"/>
</dbReference>
<feature type="transmembrane region" description="Helical" evidence="3">
    <location>
        <begin position="190"/>
        <end position="210"/>
    </location>
</feature>
<proteinExistence type="predicted"/>
<dbReference type="PANTHER" id="PTHR31503:SF20">
    <property type="entry name" value="CA(2+)_H(+) EXCHANGER, PUTATIVE (EUROFUNG)-RELATED"/>
    <property type="match status" value="1"/>
</dbReference>
<dbReference type="AlphaFoldDB" id="A0A4T0B899"/>
<comment type="caution">
    <text evidence="4">The sequence shown here is derived from an EMBL/GenBank/DDBJ whole genome shotgun (WGS) entry which is preliminary data.</text>
</comment>
<keyword evidence="3" id="KW-0812">Transmembrane</keyword>